<evidence type="ECO:0000259" key="1">
    <source>
        <dbReference type="Pfam" id="PF19273"/>
    </source>
</evidence>
<name>A0A0G4NDN4_VERLO</name>
<dbReference type="EMBL" id="CVQI01034060">
    <property type="protein sequence ID" value="CRK44528.1"/>
    <property type="molecule type" value="Genomic_DNA"/>
</dbReference>
<dbReference type="Pfam" id="PF19273">
    <property type="entry name" value="Exportin-5"/>
    <property type="match status" value="1"/>
</dbReference>
<dbReference type="InterPro" id="IPR045478">
    <property type="entry name" value="Exportin-5_C"/>
</dbReference>
<proteinExistence type="predicted"/>
<organism evidence="2 3">
    <name type="scientific">Verticillium longisporum</name>
    <name type="common">Verticillium dahliae var. longisporum</name>
    <dbReference type="NCBI Taxonomy" id="100787"/>
    <lineage>
        <taxon>Eukaryota</taxon>
        <taxon>Fungi</taxon>
        <taxon>Dikarya</taxon>
        <taxon>Ascomycota</taxon>
        <taxon>Pezizomycotina</taxon>
        <taxon>Sordariomycetes</taxon>
        <taxon>Hypocreomycetidae</taxon>
        <taxon>Glomerellales</taxon>
        <taxon>Plectosphaerellaceae</taxon>
        <taxon>Verticillium</taxon>
    </lineage>
</organism>
<protein>
    <recommendedName>
        <fullName evidence="1">Exportin-5 C-terminal domain-containing protein</fullName>
    </recommendedName>
</protein>
<dbReference type="Gene3D" id="1.25.10.10">
    <property type="entry name" value="Leucine-rich Repeat Variant"/>
    <property type="match status" value="1"/>
</dbReference>
<sequence length="136" mass="15771">EQVLHHLYDGQPSLNVAAYAKHSMPVLRADAHLTVIDAANKGYMKWRANPIQRGNPDYDQQRSSLEDGLESWCHRLLDMNFEDPMIRKRVLQILVLMSTSALDKRPQFMLKVLEHILMTWPAPQPEHRAFNEAIKD</sequence>
<feature type="domain" description="Exportin-5 C-terminal" evidence="1">
    <location>
        <begin position="23"/>
        <end position="119"/>
    </location>
</feature>
<evidence type="ECO:0000313" key="2">
    <source>
        <dbReference type="EMBL" id="CRK44528.1"/>
    </source>
</evidence>
<gene>
    <name evidence="2" type="ORF">BN1723_019464</name>
</gene>
<dbReference type="InterPro" id="IPR011989">
    <property type="entry name" value="ARM-like"/>
</dbReference>
<accession>A0A0G4NDN4</accession>
<feature type="non-terminal residue" evidence="2">
    <location>
        <position position="1"/>
    </location>
</feature>
<evidence type="ECO:0000313" key="3">
    <source>
        <dbReference type="Proteomes" id="UP000045706"/>
    </source>
</evidence>
<feature type="non-terminal residue" evidence="2">
    <location>
        <position position="136"/>
    </location>
</feature>
<dbReference type="Proteomes" id="UP000045706">
    <property type="component" value="Unassembled WGS sequence"/>
</dbReference>
<dbReference type="AlphaFoldDB" id="A0A0G4NDN4"/>
<reference evidence="3" key="1">
    <citation type="submission" date="2015-05" db="EMBL/GenBank/DDBJ databases">
        <authorList>
            <person name="Fogelqvist Johan"/>
        </authorList>
    </citation>
    <scope>NUCLEOTIDE SEQUENCE [LARGE SCALE GENOMIC DNA]</scope>
</reference>